<dbReference type="InterPro" id="IPR008183">
    <property type="entry name" value="Aldose_1/G6P_1-epimerase"/>
</dbReference>
<evidence type="ECO:0000256" key="2">
    <source>
        <dbReference type="ARBA" id="ARBA00005866"/>
    </source>
</evidence>
<dbReference type="Pfam" id="PF01263">
    <property type="entry name" value="Aldose_epim"/>
    <property type="match status" value="1"/>
</dbReference>
<dbReference type="Proteomes" id="UP000003822">
    <property type="component" value="Unassembled WGS sequence"/>
</dbReference>
<dbReference type="InterPro" id="IPR014718">
    <property type="entry name" value="GH-type_carb-bd"/>
</dbReference>
<feature type="active site" evidence="5">
    <location>
        <position position="285"/>
    </location>
</feature>
<reference evidence="6 7" key="1">
    <citation type="submission" date="2011-10" db="EMBL/GenBank/DDBJ databases">
        <title>The Genome Sequence of Actinomyces graevenitzii C83.</title>
        <authorList>
            <consortium name="The Broad Institute Genome Sequencing Platform"/>
            <consortium name="The Broad Institute Genome Sequencing Center for Infectious Disease"/>
            <person name="Earl A."/>
            <person name="Ward D."/>
            <person name="Feldgarden M."/>
            <person name="Gevers D."/>
            <person name="Sibley C.D."/>
            <person name="Field T.R."/>
            <person name="Grinwis M."/>
            <person name="Eshaghurshan C.S."/>
            <person name="Surette M.G."/>
            <person name="Young S.K."/>
            <person name="Zeng Q."/>
            <person name="Gargeya S."/>
            <person name="Fitzgerald M."/>
            <person name="Haas B."/>
            <person name="Abouelleil A."/>
            <person name="Alvarado L."/>
            <person name="Arachchi H.M."/>
            <person name="Berlin A."/>
            <person name="Brown A."/>
            <person name="Chapman S.B."/>
            <person name="Chen Z."/>
            <person name="Dunbar C."/>
            <person name="Freedman E."/>
            <person name="Gearin G."/>
            <person name="Goldberg J."/>
            <person name="Griggs A."/>
            <person name="Gujja S."/>
            <person name="Heiman D."/>
            <person name="Howarth C."/>
            <person name="Larson L."/>
            <person name="Lui A."/>
            <person name="MacDonald P.J.P."/>
            <person name="Montmayeur A."/>
            <person name="Murphy C."/>
            <person name="Neiman D."/>
            <person name="Pearson M."/>
            <person name="Priest M."/>
            <person name="Roberts A."/>
            <person name="Saif S."/>
            <person name="Shea T."/>
            <person name="Shenoy N."/>
            <person name="Sisk P."/>
            <person name="Stolte C."/>
            <person name="Sykes S."/>
            <person name="Wortman J."/>
            <person name="Nusbaum C."/>
            <person name="Birren B."/>
        </authorList>
    </citation>
    <scope>NUCLEOTIDE SEQUENCE [LARGE SCALE GENOMIC DNA]</scope>
    <source>
        <strain evidence="6 7">C83</strain>
    </source>
</reference>
<gene>
    <name evidence="6" type="ORF">HMPREF0045_00358</name>
</gene>
<sequence>MLKLPLNSPNLTNVVGMSLFNPTGQISHAVSLPSCVALTPGRGGLERLLIDAPAGYAEIYLFGAHITSWVPRGGKEVLFTSSRAVFNGQKAIRGGIPLCLPWFGVGALHQAPPAHGWARNSVWQLRSVVTTDEGGVRVTLSLEKNGFYALYEVTVGEKLELNLSLRNVQSEPVVGELTFHTYLRLYDLTATDLSGLAGGEYIDNEPGATRAKQEHELKVAGSCDRIFTTGEAGNVVRVRDSGNRRTIVVTKHDAPNTVVWNPGPRGAAEFSDMAPDEWVQFLCVEPGRIRENAAKLEPGESFSISMTLSVE</sequence>
<dbReference type="PANTHER" id="PTHR11122:SF13">
    <property type="entry name" value="GLUCOSE-6-PHOSPHATE 1-EPIMERASE"/>
    <property type="match status" value="1"/>
</dbReference>
<dbReference type="SUPFAM" id="SSF74650">
    <property type="entry name" value="Galactose mutarotase-like"/>
    <property type="match status" value="1"/>
</dbReference>
<protein>
    <recommendedName>
        <fullName evidence="4">Putative glucose-6-phosphate 1-epimerase</fullName>
        <ecNumber evidence="4">5.1.3.15</ecNumber>
    </recommendedName>
</protein>
<proteinExistence type="inferred from homology"/>
<comment type="catalytic activity">
    <reaction evidence="1">
        <text>alpha-D-glucose 6-phosphate = beta-D-glucose 6-phosphate</text>
        <dbReference type="Rhea" id="RHEA:16249"/>
        <dbReference type="ChEBI" id="CHEBI:58225"/>
        <dbReference type="ChEBI" id="CHEBI:58247"/>
        <dbReference type="EC" id="5.1.3.15"/>
    </reaction>
</comment>
<evidence type="ECO:0000256" key="4">
    <source>
        <dbReference type="PIRNR" id="PIRNR016020"/>
    </source>
</evidence>
<dbReference type="EMBL" id="ACRN01000001">
    <property type="protein sequence ID" value="EHM89693.1"/>
    <property type="molecule type" value="Genomic_DNA"/>
</dbReference>
<evidence type="ECO:0000256" key="1">
    <source>
        <dbReference type="ARBA" id="ARBA00001096"/>
    </source>
</evidence>
<dbReference type="STRING" id="435830.HMPREF0045_00358"/>
<dbReference type="GO" id="GO:0005737">
    <property type="term" value="C:cytoplasm"/>
    <property type="evidence" value="ECO:0007669"/>
    <property type="project" value="TreeGrafter"/>
</dbReference>
<dbReference type="eggNOG" id="COG0676">
    <property type="taxonomic scope" value="Bacteria"/>
</dbReference>
<evidence type="ECO:0000313" key="7">
    <source>
        <dbReference type="Proteomes" id="UP000003822"/>
    </source>
</evidence>
<dbReference type="AlphaFoldDB" id="G9PD79"/>
<dbReference type="PATRIC" id="fig|435830.3.peg.349"/>
<feature type="active site" evidence="5">
    <location>
        <position position="180"/>
    </location>
</feature>
<evidence type="ECO:0000256" key="3">
    <source>
        <dbReference type="ARBA" id="ARBA00023235"/>
    </source>
</evidence>
<dbReference type="InterPro" id="IPR011013">
    <property type="entry name" value="Gal_mutarotase_sf_dom"/>
</dbReference>
<evidence type="ECO:0000313" key="6">
    <source>
        <dbReference type="EMBL" id="EHM89693.1"/>
    </source>
</evidence>
<comment type="caution">
    <text evidence="6">The sequence shown here is derived from an EMBL/GenBank/DDBJ whole genome shotgun (WGS) entry which is preliminary data.</text>
</comment>
<name>G9PD79_9ACTO</name>
<evidence type="ECO:0000256" key="5">
    <source>
        <dbReference type="PIRSR" id="PIRSR016020-1"/>
    </source>
</evidence>
<dbReference type="Gene3D" id="2.70.98.10">
    <property type="match status" value="1"/>
</dbReference>
<dbReference type="PANTHER" id="PTHR11122">
    <property type="entry name" value="APOSPORY-ASSOCIATED PROTEIN C-RELATED"/>
    <property type="match status" value="1"/>
</dbReference>
<keyword evidence="3 4" id="KW-0413">Isomerase</keyword>
<dbReference type="GO" id="GO:0005975">
    <property type="term" value="P:carbohydrate metabolic process"/>
    <property type="evidence" value="ECO:0007669"/>
    <property type="project" value="InterPro"/>
</dbReference>
<accession>G9PD79</accession>
<comment type="similarity">
    <text evidence="2 4">Belongs to the glucose-6-phosphate 1-epimerase family.</text>
</comment>
<dbReference type="GO" id="GO:0030246">
    <property type="term" value="F:carbohydrate binding"/>
    <property type="evidence" value="ECO:0007669"/>
    <property type="project" value="UniProtKB-UniRule"/>
</dbReference>
<dbReference type="EC" id="5.1.3.15" evidence="4"/>
<dbReference type="GO" id="GO:0047938">
    <property type="term" value="F:glucose-6-phosphate 1-epimerase activity"/>
    <property type="evidence" value="ECO:0007669"/>
    <property type="project" value="UniProtKB-UniRule"/>
</dbReference>
<dbReference type="InterPro" id="IPR025532">
    <property type="entry name" value="G6P_1-epimerase"/>
</dbReference>
<keyword evidence="7" id="KW-1185">Reference proteome</keyword>
<dbReference type="HOGENOM" id="CLU_048345_4_0_11"/>
<organism evidence="6 7">
    <name type="scientific">Actinomyces graevenitzii C83</name>
    <dbReference type="NCBI Taxonomy" id="435830"/>
    <lineage>
        <taxon>Bacteria</taxon>
        <taxon>Bacillati</taxon>
        <taxon>Actinomycetota</taxon>
        <taxon>Actinomycetes</taxon>
        <taxon>Actinomycetales</taxon>
        <taxon>Actinomycetaceae</taxon>
        <taxon>Actinomyces</taxon>
    </lineage>
</organism>
<dbReference type="CDD" id="cd09020">
    <property type="entry name" value="D-hex-6-P-epi_like"/>
    <property type="match status" value="1"/>
</dbReference>
<dbReference type="PIRSF" id="PIRSF016020">
    <property type="entry name" value="PHexose_mutarotase"/>
    <property type="match status" value="1"/>
</dbReference>